<dbReference type="InterPro" id="IPR001544">
    <property type="entry name" value="Aminotrans_IV"/>
</dbReference>
<dbReference type="InterPro" id="IPR050571">
    <property type="entry name" value="Class-IV_PLP-Dep_Aminotrnsfr"/>
</dbReference>
<dbReference type="NCBIfam" id="TIGR01121">
    <property type="entry name" value="D_amino_aminoT"/>
    <property type="match status" value="1"/>
</dbReference>
<keyword evidence="7" id="KW-0808">Transferase</keyword>
<sequence>MKPIGLLNGRLIDLNDNIVPMEDRGHQFGDGVYEVTRVYNGRCFALKMHVDRLYRSLRELTIPAVYTYEELAEFHELLIKESGIMEGAIYLQITRGVSPRAHGFPENVVPCLTMSIRPAAAAPDKNKLEGAKGLLIPDERWLRCDIKSLNLLGNVMGKQKANEAGCFEAIQVRDGFVTEGTSSNFFVIKDGVAWTYPRCNLILTGVTRTLIMEKIAPELGVLVVEKKFDEAFLKTAEEAFVSGTNSEITPIITINGKPVGNGSVGPITRKIQEAYWGMIDEECGRK</sequence>
<comment type="similarity">
    <text evidence="2 10">Belongs to the class-IV pyridoxal-phosphate-dependent aminotransferase family.</text>
</comment>
<evidence type="ECO:0000256" key="1">
    <source>
        <dbReference type="ARBA" id="ARBA00001933"/>
    </source>
</evidence>
<evidence type="ECO:0000313" key="14">
    <source>
        <dbReference type="Proteomes" id="UP000192738"/>
    </source>
</evidence>
<evidence type="ECO:0000256" key="8">
    <source>
        <dbReference type="ARBA" id="ARBA00022898"/>
    </source>
</evidence>
<dbReference type="EC" id="2.6.1.21" evidence="4 12"/>
<evidence type="ECO:0000313" key="13">
    <source>
        <dbReference type="EMBL" id="SMC75149.1"/>
    </source>
</evidence>
<dbReference type="InterPro" id="IPR018300">
    <property type="entry name" value="Aminotrans_IV_CS"/>
</dbReference>
<dbReference type="InterPro" id="IPR005784">
    <property type="entry name" value="D_amino_transT"/>
</dbReference>
<dbReference type="GO" id="GO:0047810">
    <property type="term" value="F:D-alanine-2-oxoglutarate aminotransferase activity"/>
    <property type="evidence" value="ECO:0007669"/>
    <property type="project" value="UniProtKB-EC"/>
</dbReference>
<evidence type="ECO:0000256" key="10">
    <source>
        <dbReference type="RuleBase" id="RU004106"/>
    </source>
</evidence>
<comment type="subunit">
    <text evidence="3">Homodimer.</text>
</comment>
<dbReference type="Proteomes" id="UP000192738">
    <property type="component" value="Unassembled WGS sequence"/>
</dbReference>
<dbReference type="InterPro" id="IPR043132">
    <property type="entry name" value="BCAT-like_C"/>
</dbReference>
<dbReference type="GO" id="GO:0030170">
    <property type="term" value="F:pyridoxal phosphate binding"/>
    <property type="evidence" value="ECO:0007669"/>
    <property type="project" value="InterPro"/>
</dbReference>
<evidence type="ECO:0000256" key="11">
    <source>
        <dbReference type="RuleBase" id="RU004516"/>
    </source>
</evidence>
<evidence type="ECO:0000256" key="9">
    <source>
        <dbReference type="ARBA" id="ARBA00047911"/>
    </source>
</evidence>
<dbReference type="Pfam" id="PF01063">
    <property type="entry name" value="Aminotran_4"/>
    <property type="match status" value="1"/>
</dbReference>
<dbReference type="GO" id="GO:0008652">
    <property type="term" value="P:amino acid biosynthetic process"/>
    <property type="evidence" value="ECO:0007669"/>
    <property type="project" value="UniProtKB-ARBA"/>
</dbReference>
<dbReference type="InterPro" id="IPR043131">
    <property type="entry name" value="BCAT-like_N"/>
</dbReference>
<reference evidence="13 14" key="1">
    <citation type="submission" date="2017-04" db="EMBL/GenBank/DDBJ databases">
        <authorList>
            <person name="Afonso C.L."/>
            <person name="Miller P.J."/>
            <person name="Scott M.A."/>
            <person name="Spackman E."/>
            <person name="Goraichik I."/>
            <person name="Dimitrov K.M."/>
            <person name="Suarez D.L."/>
            <person name="Swayne D.E."/>
        </authorList>
    </citation>
    <scope>NUCLEOTIDE SEQUENCE [LARGE SCALE GENOMIC DNA]</scope>
    <source>
        <strain evidence="13 14">DSM 5090</strain>
    </source>
</reference>
<dbReference type="STRING" id="112901.SAMN04488500_10875"/>
<dbReference type="FunFam" id="3.20.10.10:FF:000002">
    <property type="entry name" value="D-alanine aminotransferase"/>
    <property type="match status" value="1"/>
</dbReference>
<evidence type="ECO:0000256" key="3">
    <source>
        <dbReference type="ARBA" id="ARBA00011738"/>
    </source>
</evidence>
<evidence type="ECO:0000256" key="7">
    <source>
        <dbReference type="ARBA" id="ARBA00022679"/>
    </source>
</evidence>
<dbReference type="Gene3D" id="3.20.10.10">
    <property type="entry name" value="D-amino Acid Aminotransferase, subunit A, domain 2"/>
    <property type="match status" value="1"/>
</dbReference>
<keyword evidence="14" id="KW-1185">Reference proteome</keyword>
<dbReference type="PANTHER" id="PTHR42743:SF10">
    <property type="entry name" value="D-ALANINE AMINOTRANSFERASE"/>
    <property type="match status" value="1"/>
</dbReference>
<dbReference type="SUPFAM" id="SSF56752">
    <property type="entry name" value="D-aminoacid aminotransferase-like PLP-dependent enzymes"/>
    <property type="match status" value="1"/>
</dbReference>
<evidence type="ECO:0000256" key="4">
    <source>
        <dbReference type="ARBA" id="ARBA00012874"/>
    </source>
</evidence>
<comment type="cofactor">
    <cofactor evidence="1 11">
        <name>pyridoxal 5'-phosphate</name>
        <dbReference type="ChEBI" id="CHEBI:597326"/>
    </cofactor>
</comment>
<dbReference type="CDD" id="cd01558">
    <property type="entry name" value="D-AAT_like"/>
    <property type="match status" value="1"/>
</dbReference>
<dbReference type="PROSITE" id="PS00770">
    <property type="entry name" value="AA_TRANSFER_CLASS_4"/>
    <property type="match status" value="1"/>
</dbReference>
<evidence type="ECO:0000256" key="6">
    <source>
        <dbReference type="ARBA" id="ARBA00022576"/>
    </source>
</evidence>
<evidence type="ECO:0000256" key="5">
    <source>
        <dbReference type="ARBA" id="ARBA00021779"/>
    </source>
</evidence>
<dbReference type="InterPro" id="IPR036038">
    <property type="entry name" value="Aminotransferase-like"/>
</dbReference>
<dbReference type="OrthoDB" id="9805628at2"/>
<dbReference type="EMBL" id="FWXI01000008">
    <property type="protein sequence ID" value="SMC75149.1"/>
    <property type="molecule type" value="Genomic_DNA"/>
</dbReference>
<dbReference type="Gene3D" id="3.30.470.10">
    <property type="match status" value="1"/>
</dbReference>
<proteinExistence type="inferred from homology"/>
<protein>
    <recommendedName>
        <fullName evidence="5 12">D-alanine aminotransferase</fullName>
        <ecNumber evidence="4 12">2.6.1.21</ecNumber>
    </recommendedName>
</protein>
<evidence type="ECO:0000256" key="12">
    <source>
        <dbReference type="RuleBase" id="RU004520"/>
    </source>
</evidence>
<dbReference type="RefSeq" id="WP_084575779.1">
    <property type="nucleotide sequence ID" value="NZ_CP155572.1"/>
</dbReference>
<accession>A0A1W2BQB6</accession>
<keyword evidence="8 11" id="KW-0663">Pyridoxal phosphate</keyword>
<dbReference type="GO" id="GO:0005829">
    <property type="term" value="C:cytosol"/>
    <property type="evidence" value="ECO:0007669"/>
    <property type="project" value="TreeGrafter"/>
</dbReference>
<comment type="catalytic activity">
    <reaction evidence="9 12">
        <text>D-alanine + 2-oxoglutarate = D-glutamate + pyruvate</text>
        <dbReference type="Rhea" id="RHEA:15869"/>
        <dbReference type="ChEBI" id="CHEBI:15361"/>
        <dbReference type="ChEBI" id="CHEBI:16810"/>
        <dbReference type="ChEBI" id="CHEBI:29986"/>
        <dbReference type="ChEBI" id="CHEBI:57416"/>
        <dbReference type="EC" id="2.6.1.21"/>
    </reaction>
</comment>
<evidence type="ECO:0000256" key="2">
    <source>
        <dbReference type="ARBA" id="ARBA00009320"/>
    </source>
</evidence>
<name>A0A1W2BQB6_9FIRM</name>
<dbReference type="GO" id="GO:0046416">
    <property type="term" value="P:D-amino acid metabolic process"/>
    <property type="evidence" value="ECO:0007669"/>
    <property type="project" value="InterPro"/>
</dbReference>
<keyword evidence="6" id="KW-0032">Aminotransferase</keyword>
<dbReference type="PANTHER" id="PTHR42743">
    <property type="entry name" value="AMINO-ACID AMINOTRANSFERASE"/>
    <property type="match status" value="1"/>
</dbReference>
<dbReference type="AlphaFoldDB" id="A0A1W2BQB6"/>
<gene>
    <name evidence="13" type="ORF">SAMN04488500_10875</name>
</gene>
<comment type="function">
    <text evidence="12">Acts on the D-isomers of alanine, leucine, aspartate, glutamate, aminobutyrate, norvaline and asparagine. The enzyme transfers an amino group from a substrate D-amino acid to the pyridoxal phosphate cofactor to form pyridoxamine and an alpha-keto acid in the first half-reaction.</text>
</comment>
<dbReference type="GO" id="GO:0046394">
    <property type="term" value="P:carboxylic acid biosynthetic process"/>
    <property type="evidence" value="ECO:0007669"/>
    <property type="project" value="UniProtKB-ARBA"/>
</dbReference>
<organism evidence="13 14">
    <name type="scientific">Sporomusa malonica</name>
    <dbReference type="NCBI Taxonomy" id="112901"/>
    <lineage>
        <taxon>Bacteria</taxon>
        <taxon>Bacillati</taxon>
        <taxon>Bacillota</taxon>
        <taxon>Negativicutes</taxon>
        <taxon>Selenomonadales</taxon>
        <taxon>Sporomusaceae</taxon>
        <taxon>Sporomusa</taxon>
    </lineage>
</organism>